<reference evidence="1" key="2">
    <citation type="journal article" date="2021" name="Microbiome">
        <title>Successional dynamics and alternative stable states in a saline activated sludge microbial community over 9 years.</title>
        <authorList>
            <person name="Wang Y."/>
            <person name="Ye J."/>
            <person name="Ju F."/>
            <person name="Liu L."/>
            <person name="Boyd J.A."/>
            <person name="Deng Y."/>
            <person name="Parks D.H."/>
            <person name="Jiang X."/>
            <person name="Yin X."/>
            <person name="Woodcroft B.J."/>
            <person name="Tyson G.W."/>
            <person name="Hugenholtz P."/>
            <person name="Polz M.F."/>
            <person name="Zhang T."/>
        </authorList>
    </citation>
    <scope>NUCLEOTIDE SEQUENCE</scope>
    <source>
        <strain evidence="1">HKST-UBA15</strain>
    </source>
</reference>
<organism evidence="1 2">
    <name type="scientific">Candidatus Dojkabacteria bacterium</name>
    <dbReference type="NCBI Taxonomy" id="2099670"/>
    <lineage>
        <taxon>Bacteria</taxon>
        <taxon>Candidatus Dojkabacteria</taxon>
    </lineage>
</organism>
<gene>
    <name evidence="1" type="ORF">KC675_01315</name>
</gene>
<dbReference type="Proteomes" id="UP000745577">
    <property type="component" value="Unassembled WGS sequence"/>
</dbReference>
<dbReference type="AlphaFoldDB" id="A0A955I8P1"/>
<evidence type="ECO:0000313" key="1">
    <source>
        <dbReference type="EMBL" id="MCA9379797.1"/>
    </source>
</evidence>
<accession>A0A955I8P1</accession>
<protein>
    <submittedName>
        <fullName evidence="1">Uncharacterized protein</fullName>
    </submittedName>
</protein>
<dbReference type="EMBL" id="JAGQLL010000013">
    <property type="protein sequence ID" value="MCA9379797.1"/>
    <property type="molecule type" value="Genomic_DNA"/>
</dbReference>
<reference evidence="1" key="1">
    <citation type="submission" date="2020-04" db="EMBL/GenBank/DDBJ databases">
        <authorList>
            <person name="Zhang T."/>
        </authorList>
    </citation>
    <scope>NUCLEOTIDE SEQUENCE</scope>
    <source>
        <strain evidence="1">HKST-UBA15</strain>
    </source>
</reference>
<proteinExistence type="predicted"/>
<sequence length="1037" mass="119149">MGDLGLDNNRWLIPRLDYLPDVNPWDMFNRERLRVFGEIVDNYFVPQCNFLSYEDTEQDLDYFVQKYPFLLDGQGSLPQLHRKVYELQSNGVSTLTIFDICIEFDCLDKLGQQFLENPPPHLELGLKITNSAEYNLIQQAVTRNHLPQVLNFLNSLIPLKEPEGEEYLKHPTLWLELLGSSSMYRPNAVILAAEKGSLNHLTETIKYLSTIDENRTLNLFENEFQLGMGESNFLHHLLKGKQLHSSLIEMIQQVYSSSTYRLKSLLNQKDFYGNIPTHAILGPYRDFIIPLIDLAYTEDNEGLKLLLEKFGISNLIRTSATSNLLPGLITKTYSDATEILLEYVTPVIHDILRNISITGNLESFEILKLAYSSHPGELFKTFIESESNAELLIHAAQNHHVASAREYIKYIFKDHPDLLQEYLHRPDSNTIAQENDTYQIAFLRYLSSPHDFIPAMEILEQAYLTNDQNGENSQKLSGKNIIQPFLKVASTNPEILTYEVISRFKLILDRSNYTYLISNPDVREVLVNYEIEHIVPRSNTFFRMGIDEQYSGDMARIAVEAYTEYSYFKQVLESYPTILSKVLGTELIVNLGPTENEARSAYDREILDISKKFILLLENHFNIRGNFYIIDESEQDQDIQPTEDLISRLFPTRKHQFSVNEKLITDIFEQPPLTRLGFLARRALLGGDFPDRPEDKALRSIFPEDFTMFYKPDNDYLPIPILPEHWAELALKLSHCTPNLENGSFLDSIQVISGIVDSLKEIAKLSEIPLTDRLLTDIESFAKLLGRYYINTVYATDNTKIKSKEEVDKHPIIIKILDPDDNEDLADFLRYRFAGDPIQDLKLTAQYKHLPSEIGLMAYDPHTTVALLYENRSDVTISLEEEHPMDNDFMDEISKEELRYNIERLAFGYVTITEGTFRTSEEEDARRIIILGDAEMGSYRSNANVAEILLTLARTLKQKTGLDVIISTAYHKIFVNESTAESSDISIPPTTSKIKRNSETQVTDNTGIPLSEEVYLHHQEDKTKAPTAAENYWFMIS</sequence>
<evidence type="ECO:0000313" key="2">
    <source>
        <dbReference type="Proteomes" id="UP000745577"/>
    </source>
</evidence>
<comment type="caution">
    <text evidence="1">The sequence shown here is derived from an EMBL/GenBank/DDBJ whole genome shotgun (WGS) entry which is preliminary data.</text>
</comment>
<name>A0A955I8P1_9BACT</name>